<sequence length="40" mass="4588">MQAQIKIESVTVLALDNVYAIKEYVDVFCKHLLTCPTYLN</sequence>
<reference evidence="1 2" key="1">
    <citation type="journal article" date="2019" name="Sci. Rep.">
        <title>Orb-weaving spider Araneus ventricosus genome elucidates the spidroin gene catalogue.</title>
        <authorList>
            <person name="Kono N."/>
            <person name="Nakamura H."/>
            <person name="Ohtoshi R."/>
            <person name="Moran D.A.P."/>
            <person name="Shinohara A."/>
            <person name="Yoshida Y."/>
            <person name="Fujiwara M."/>
            <person name="Mori M."/>
            <person name="Tomita M."/>
            <person name="Arakawa K."/>
        </authorList>
    </citation>
    <scope>NUCLEOTIDE SEQUENCE [LARGE SCALE GENOMIC DNA]</scope>
</reference>
<evidence type="ECO:0000313" key="2">
    <source>
        <dbReference type="Proteomes" id="UP000499080"/>
    </source>
</evidence>
<evidence type="ECO:0000313" key="1">
    <source>
        <dbReference type="EMBL" id="GBN95469.1"/>
    </source>
</evidence>
<accession>A0A4Y2T7V0</accession>
<organism evidence="1 2">
    <name type="scientific">Araneus ventricosus</name>
    <name type="common">Orbweaver spider</name>
    <name type="synonym">Epeira ventricosa</name>
    <dbReference type="NCBI Taxonomy" id="182803"/>
    <lineage>
        <taxon>Eukaryota</taxon>
        <taxon>Metazoa</taxon>
        <taxon>Ecdysozoa</taxon>
        <taxon>Arthropoda</taxon>
        <taxon>Chelicerata</taxon>
        <taxon>Arachnida</taxon>
        <taxon>Araneae</taxon>
        <taxon>Araneomorphae</taxon>
        <taxon>Entelegynae</taxon>
        <taxon>Araneoidea</taxon>
        <taxon>Araneidae</taxon>
        <taxon>Araneus</taxon>
    </lineage>
</organism>
<feature type="non-terminal residue" evidence="1">
    <location>
        <position position="40"/>
    </location>
</feature>
<proteinExistence type="predicted"/>
<comment type="caution">
    <text evidence="1">The sequence shown here is derived from an EMBL/GenBank/DDBJ whole genome shotgun (WGS) entry which is preliminary data.</text>
</comment>
<gene>
    <name evidence="1" type="ORF">AVEN_54919_1</name>
</gene>
<name>A0A4Y2T7V0_ARAVE</name>
<dbReference type="Proteomes" id="UP000499080">
    <property type="component" value="Unassembled WGS sequence"/>
</dbReference>
<dbReference type="EMBL" id="BGPR01026045">
    <property type="protein sequence ID" value="GBN95469.1"/>
    <property type="molecule type" value="Genomic_DNA"/>
</dbReference>
<keyword evidence="2" id="KW-1185">Reference proteome</keyword>
<protein>
    <submittedName>
        <fullName evidence="1">Uncharacterized protein</fullName>
    </submittedName>
</protein>
<dbReference type="AlphaFoldDB" id="A0A4Y2T7V0"/>